<evidence type="ECO:0008006" key="3">
    <source>
        <dbReference type="Google" id="ProtNLM"/>
    </source>
</evidence>
<protein>
    <recommendedName>
        <fullName evidence="3">DUF1877 family protein</fullName>
    </recommendedName>
</protein>
<reference evidence="1 2" key="1">
    <citation type="submission" date="2020-08" db="EMBL/GenBank/DDBJ databases">
        <title>Sequencing the genomes of 1000 actinobacteria strains.</title>
        <authorList>
            <person name="Klenk H.-P."/>
        </authorList>
    </citation>
    <scope>NUCLEOTIDE SEQUENCE [LARGE SCALE GENOMIC DNA]</scope>
    <source>
        <strain evidence="1 2">DSM 45913</strain>
    </source>
</reference>
<proteinExistence type="predicted"/>
<name>A0A7X0C2B4_9ACTN</name>
<accession>A0A7X0C2B4</accession>
<dbReference type="RefSeq" id="WP_185084168.1">
    <property type="nucleotide sequence ID" value="NZ_JACHJB010000001.1"/>
</dbReference>
<organism evidence="1 2">
    <name type="scientific">Nonomuraea muscovyensis</name>
    <dbReference type="NCBI Taxonomy" id="1124761"/>
    <lineage>
        <taxon>Bacteria</taxon>
        <taxon>Bacillati</taxon>
        <taxon>Actinomycetota</taxon>
        <taxon>Actinomycetes</taxon>
        <taxon>Streptosporangiales</taxon>
        <taxon>Streptosporangiaceae</taxon>
        <taxon>Nonomuraea</taxon>
    </lineage>
</organism>
<dbReference type="Proteomes" id="UP000583800">
    <property type="component" value="Unassembled WGS sequence"/>
</dbReference>
<keyword evidence="2" id="KW-1185">Reference proteome</keyword>
<sequence length="165" mass="18520">MGVHYEYYRAADRVSATVRPEHTRVIGVLSRGVPEFDVVETKWIDPEVCLGKLVAFASEVDYSADLVETVELYPPPEGAPHALPEDFPYRDGPAIVELLVNVRDVLAGVDDARLPALAEQWAAIEEFSRFTYDDDGYTLSLVKDLVGLARRAKENDQLLYCWMCV</sequence>
<gene>
    <name evidence="1" type="ORF">FHU36_002890</name>
</gene>
<dbReference type="EMBL" id="JACHJB010000001">
    <property type="protein sequence ID" value="MBB6346381.1"/>
    <property type="molecule type" value="Genomic_DNA"/>
</dbReference>
<comment type="caution">
    <text evidence="1">The sequence shown here is derived from an EMBL/GenBank/DDBJ whole genome shotgun (WGS) entry which is preliminary data.</text>
</comment>
<dbReference type="AlphaFoldDB" id="A0A7X0C2B4"/>
<evidence type="ECO:0000313" key="1">
    <source>
        <dbReference type="EMBL" id="MBB6346381.1"/>
    </source>
</evidence>
<evidence type="ECO:0000313" key="2">
    <source>
        <dbReference type="Proteomes" id="UP000583800"/>
    </source>
</evidence>